<evidence type="ECO:0000313" key="1">
    <source>
        <dbReference type="EMBL" id="OLP88016.1"/>
    </source>
</evidence>
<name>A0A1Q9CYM1_SYMMI</name>
<proteinExistence type="predicted"/>
<dbReference type="AlphaFoldDB" id="A0A1Q9CYM1"/>
<dbReference type="EMBL" id="LSRX01000831">
    <property type="protein sequence ID" value="OLP88016.1"/>
    <property type="molecule type" value="Genomic_DNA"/>
</dbReference>
<dbReference type="Proteomes" id="UP000186817">
    <property type="component" value="Unassembled WGS sequence"/>
</dbReference>
<evidence type="ECO:0000313" key="2">
    <source>
        <dbReference type="Proteomes" id="UP000186817"/>
    </source>
</evidence>
<gene>
    <name evidence="1" type="ORF">AK812_SmicGene30692</name>
</gene>
<comment type="caution">
    <text evidence="1">The sequence shown here is derived from an EMBL/GenBank/DDBJ whole genome shotgun (WGS) entry which is preliminary data.</text>
</comment>
<keyword evidence="2" id="KW-1185">Reference proteome</keyword>
<reference evidence="1 2" key="1">
    <citation type="submission" date="2016-02" db="EMBL/GenBank/DDBJ databases">
        <title>Genome analysis of coral dinoflagellate symbionts highlights evolutionary adaptations to a symbiotic lifestyle.</title>
        <authorList>
            <person name="Aranda M."/>
            <person name="Li Y."/>
            <person name="Liew Y.J."/>
            <person name="Baumgarten S."/>
            <person name="Simakov O."/>
            <person name="Wilson M."/>
            <person name="Piel J."/>
            <person name="Ashoor H."/>
            <person name="Bougouffa S."/>
            <person name="Bajic V.B."/>
            <person name="Ryu T."/>
            <person name="Ravasi T."/>
            <person name="Bayer T."/>
            <person name="Micklem G."/>
            <person name="Kim H."/>
            <person name="Bhak J."/>
            <person name="Lajeunesse T.C."/>
            <person name="Voolstra C.R."/>
        </authorList>
    </citation>
    <scope>NUCLEOTIDE SEQUENCE [LARGE SCALE GENOMIC DNA]</scope>
    <source>
        <strain evidence="1 2">CCMP2467</strain>
    </source>
</reference>
<dbReference type="OrthoDB" id="417781at2759"/>
<sequence>MQSNSAAGHNTVLGAMLNFFFPRTFFRLPRVPELEWIRVARPWPTIRGIVHVGICTPYKCNGRLRLVNRRPPGLDVQNALPGLPYIVDGHASVHFDAVSVLYLPLLSQALQWLPHVSKTSRTCWIALAGVEFLGCIYLPPRSSASKEERLSLVSAYFAEWDEVDAQRKKQAGVETLSLMHGCGDLNMSSDIHDAFVANIVRRGINWTSDTTVATHIEGGTLDYVWGEASPKAFSPVLHDGECCRTDRCVNPVCGELQALLDSDDLDHFPWVFRCSLMAPEQACVFRAAFSKDVDAWTVACTALLDDVMERLRCEVRLAQLPHSLWQLASPRDCRCVLDCLAAVWDSLMTLAAYCTGLVNVNTVHGRLQEELWCQLEPDMWLHTGHIQEGRCEALVMVAADLAVASARQSLHLPYGTIFTDRKEAFDSQWRVPILVKLAEHVSEARVWCIADDLLRTTSMSVVRPGMRSRRFTMSVGTVEGRKLSPLQFCLAQANPGKTAQTCLWGVGINQPMEAVTAFHEHQDGSTDGTYDIAVAGCVLDMIHDGTLSWDQAMRSASSDAERLALLDGASTISRALRSFVDDTRVAVASWGQAAVAVDLLERVASEDQYVYTQGKNKVVVNSSAKRRPLQLHGSQVEFADQHVQLGVVLDTRYDGRSHLHHILSRGSSKMYLLMLELSMLGLPMHALLLSVRARLLPSVAFGVELVVHILCSEKQLNSMQASWMKKITGCALVPRAVLLWELGFHDRLSAIAWARAIMLRRRSATDPRYGHENSILSYAEVEPSSWPAAVQAAGKLLRHVQKRAVAIGGDSGSIPNGYSLRSAARFAPAAFSASRLTLELSEALPLQTARDSLYEPQLDNTRGWQRAASKTIDGCDNLAFVSPLRQAMHLALSHIQSLSAAATSVESERDWKLWLFLPRMLLFRPRAAARIPAAVLRARITAFQGGDWASLLREASTASPPARASVSELLTERSTSPALASSPPLDALC</sequence>
<organism evidence="1 2">
    <name type="scientific">Symbiodinium microadriaticum</name>
    <name type="common">Dinoflagellate</name>
    <name type="synonym">Zooxanthella microadriatica</name>
    <dbReference type="NCBI Taxonomy" id="2951"/>
    <lineage>
        <taxon>Eukaryota</taxon>
        <taxon>Sar</taxon>
        <taxon>Alveolata</taxon>
        <taxon>Dinophyceae</taxon>
        <taxon>Suessiales</taxon>
        <taxon>Symbiodiniaceae</taxon>
        <taxon>Symbiodinium</taxon>
    </lineage>
</organism>
<protein>
    <submittedName>
        <fullName evidence="1">Uncharacterized protein</fullName>
    </submittedName>
</protein>
<accession>A0A1Q9CYM1</accession>